<organism evidence="1 2">
    <name type="scientific">Pomacea canaliculata</name>
    <name type="common">Golden apple snail</name>
    <dbReference type="NCBI Taxonomy" id="400727"/>
    <lineage>
        <taxon>Eukaryota</taxon>
        <taxon>Metazoa</taxon>
        <taxon>Spiralia</taxon>
        <taxon>Lophotrochozoa</taxon>
        <taxon>Mollusca</taxon>
        <taxon>Gastropoda</taxon>
        <taxon>Caenogastropoda</taxon>
        <taxon>Architaenioglossa</taxon>
        <taxon>Ampullarioidea</taxon>
        <taxon>Ampullariidae</taxon>
        <taxon>Pomacea</taxon>
    </lineage>
</organism>
<reference evidence="1 2" key="1">
    <citation type="submission" date="2018-04" db="EMBL/GenBank/DDBJ databases">
        <title>The genome of golden apple snail Pomacea canaliculata provides insight into stress tolerance and invasive adaptation.</title>
        <authorList>
            <person name="Liu C."/>
            <person name="Liu B."/>
            <person name="Ren Y."/>
            <person name="Zhang Y."/>
            <person name="Wang H."/>
            <person name="Li S."/>
            <person name="Jiang F."/>
            <person name="Yin L."/>
            <person name="Zhang G."/>
            <person name="Qian W."/>
            <person name="Fan W."/>
        </authorList>
    </citation>
    <scope>NUCLEOTIDE SEQUENCE [LARGE SCALE GENOMIC DNA]</scope>
    <source>
        <strain evidence="1">SZHN2017</strain>
        <tissue evidence="1">Muscle</tissue>
    </source>
</reference>
<dbReference type="OrthoDB" id="201709at2759"/>
<dbReference type="InterPro" id="IPR016024">
    <property type="entry name" value="ARM-type_fold"/>
</dbReference>
<dbReference type="OMA" id="AILQCML"/>
<protein>
    <recommendedName>
        <fullName evidence="3">Armadillo repeat-containing domain-containing protein</fullName>
    </recommendedName>
</protein>
<accession>A0A2T7NP33</accession>
<dbReference type="InterPro" id="IPR011989">
    <property type="entry name" value="ARM-like"/>
</dbReference>
<evidence type="ECO:0000313" key="1">
    <source>
        <dbReference type="EMBL" id="PVD22912.1"/>
    </source>
</evidence>
<dbReference type="Proteomes" id="UP000245119">
    <property type="component" value="Linkage Group LG10"/>
</dbReference>
<dbReference type="SUPFAM" id="SSF48371">
    <property type="entry name" value="ARM repeat"/>
    <property type="match status" value="1"/>
</dbReference>
<sequence length="206" mass="23234">MFSTKDYLEKKTGPDGVGRFSFLQSLVSEYQDTQDEDSKQQVLANLANFAYDPINYDFMRQLNVIDLFLDALEEQDEKLVEFGLGGLCNCCLDEQNKDHILKNDGVAMIIKCLSSSNEDTVLSAITTLIYLVTPESQSEITALPVVECMLRFAACPNSRLRNLAQIFLGDYCTEAQVQEAQDIQRQMMAHWNSDQIRNPDTSAEHG</sequence>
<dbReference type="InterPro" id="IPR042462">
    <property type="entry name" value="ARMC7"/>
</dbReference>
<keyword evidence="2" id="KW-1185">Reference proteome</keyword>
<dbReference type="AlphaFoldDB" id="A0A2T7NP33"/>
<dbReference type="EMBL" id="PZQS01000010">
    <property type="protein sequence ID" value="PVD22912.1"/>
    <property type="molecule type" value="Genomic_DNA"/>
</dbReference>
<proteinExistence type="predicted"/>
<name>A0A2T7NP33_POMCA</name>
<dbReference type="STRING" id="400727.A0A2T7NP33"/>
<comment type="caution">
    <text evidence="1">The sequence shown here is derived from an EMBL/GenBank/DDBJ whole genome shotgun (WGS) entry which is preliminary data.</text>
</comment>
<dbReference type="PANTHER" id="PTHR46263">
    <property type="entry name" value="ARMADILLO REPEAT-CONTAINING PROTEIN 7"/>
    <property type="match status" value="1"/>
</dbReference>
<evidence type="ECO:0000313" key="2">
    <source>
        <dbReference type="Proteomes" id="UP000245119"/>
    </source>
</evidence>
<gene>
    <name evidence="1" type="ORF">C0Q70_16172</name>
</gene>
<dbReference type="Gene3D" id="1.25.10.10">
    <property type="entry name" value="Leucine-rich Repeat Variant"/>
    <property type="match status" value="1"/>
</dbReference>
<evidence type="ECO:0008006" key="3">
    <source>
        <dbReference type="Google" id="ProtNLM"/>
    </source>
</evidence>
<dbReference type="PANTHER" id="PTHR46263:SF1">
    <property type="entry name" value="ARMADILLO REPEAT-CONTAINING PROTEIN 7"/>
    <property type="match status" value="1"/>
</dbReference>